<proteinExistence type="predicted"/>
<organism evidence="1 2">
    <name type="scientific">Cryptotermes secundus</name>
    <dbReference type="NCBI Taxonomy" id="105785"/>
    <lineage>
        <taxon>Eukaryota</taxon>
        <taxon>Metazoa</taxon>
        <taxon>Ecdysozoa</taxon>
        <taxon>Arthropoda</taxon>
        <taxon>Hexapoda</taxon>
        <taxon>Insecta</taxon>
        <taxon>Pterygota</taxon>
        <taxon>Neoptera</taxon>
        <taxon>Polyneoptera</taxon>
        <taxon>Dictyoptera</taxon>
        <taxon>Blattodea</taxon>
        <taxon>Blattoidea</taxon>
        <taxon>Termitoidae</taxon>
        <taxon>Kalotermitidae</taxon>
        <taxon>Cryptotermitinae</taxon>
        <taxon>Cryptotermes</taxon>
    </lineage>
</organism>
<accession>A0A2J7QZN7</accession>
<dbReference type="InParanoid" id="A0A2J7QZN7"/>
<evidence type="ECO:0000313" key="2">
    <source>
        <dbReference type="Proteomes" id="UP000235965"/>
    </source>
</evidence>
<keyword evidence="2" id="KW-1185">Reference proteome</keyword>
<evidence type="ECO:0000313" key="1">
    <source>
        <dbReference type="EMBL" id="PNF34051.1"/>
    </source>
</evidence>
<gene>
    <name evidence="1" type="ORF">B7P43_G03489</name>
</gene>
<dbReference type="Proteomes" id="UP000235965">
    <property type="component" value="Unassembled WGS sequence"/>
</dbReference>
<comment type="caution">
    <text evidence="1">The sequence shown here is derived from an EMBL/GenBank/DDBJ whole genome shotgun (WGS) entry which is preliminary data.</text>
</comment>
<dbReference type="EMBL" id="NEVH01009068">
    <property type="protein sequence ID" value="PNF34051.1"/>
    <property type="molecule type" value="Genomic_DNA"/>
</dbReference>
<reference evidence="1 2" key="1">
    <citation type="submission" date="2017-12" db="EMBL/GenBank/DDBJ databases">
        <title>Hemimetabolous genomes reveal molecular basis of termite eusociality.</title>
        <authorList>
            <person name="Harrison M.C."/>
            <person name="Jongepier E."/>
            <person name="Robertson H.M."/>
            <person name="Arning N."/>
            <person name="Bitard-Feildel T."/>
            <person name="Chao H."/>
            <person name="Childers C.P."/>
            <person name="Dinh H."/>
            <person name="Doddapaneni H."/>
            <person name="Dugan S."/>
            <person name="Gowin J."/>
            <person name="Greiner C."/>
            <person name="Han Y."/>
            <person name="Hu H."/>
            <person name="Hughes D.S.T."/>
            <person name="Huylmans A.-K."/>
            <person name="Kemena C."/>
            <person name="Kremer L.P.M."/>
            <person name="Lee S.L."/>
            <person name="Lopez-Ezquerra A."/>
            <person name="Mallet L."/>
            <person name="Monroy-Kuhn J.M."/>
            <person name="Moser A."/>
            <person name="Murali S.C."/>
            <person name="Muzny D.M."/>
            <person name="Otani S."/>
            <person name="Piulachs M.-D."/>
            <person name="Poelchau M."/>
            <person name="Qu J."/>
            <person name="Schaub F."/>
            <person name="Wada-Katsumata A."/>
            <person name="Worley K.C."/>
            <person name="Xie Q."/>
            <person name="Ylla G."/>
            <person name="Poulsen M."/>
            <person name="Gibbs R.A."/>
            <person name="Schal C."/>
            <person name="Richards S."/>
            <person name="Belles X."/>
            <person name="Korb J."/>
            <person name="Bornberg-Bauer E."/>
        </authorList>
    </citation>
    <scope>NUCLEOTIDE SEQUENCE [LARGE SCALE GENOMIC DNA]</scope>
    <source>
        <tissue evidence="1">Whole body</tissue>
    </source>
</reference>
<sequence>HSSHVNRSLCQANHRLTQLQRMFEKPFFINVNVYLIICNSLIRSVITYSSTALQTFQNKVFRIITKLPRVKATKILHEQTGKMIIRSHVSRPLCSI</sequence>
<protein>
    <submittedName>
        <fullName evidence="1">Uncharacterized protein</fullName>
    </submittedName>
</protein>
<dbReference type="AlphaFoldDB" id="A0A2J7QZN7"/>
<feature type="non-terminal residue" evidence="1">
    <location>
        <position position="1"/>
    </location>
</feature>
<name>A0A2J7QZN7_9NEOP</name>